<dbReference type="InterPro" id="IPR009030">
    <property type="entry name" value="Growth_fac_rcpt_cys_sf"/>
</dbReference>
<proteinExistence type="predicted"/>
<dbReference type="Proteomes" id="UP000267821">
    <property type="component" value="Unassembled WGS sequence"/>
</dbReference>
<evidence type="ECO:0000313" key="3">
    <source>
        <dbReference type="Proteomes" id="UP000267821"/>
    </source>
</evidence>
<dbReference type="SUPFAM" id="SSF57184">
    <property type="entry name" value="Growth factor receptor domain"/>
    <property type="match status" value="1"/>
</dbReference>
<dbReference type="EMBL" id="ML121556">
    <property type="protein sequence ID" value="RPB21844.1"/>
    <property type="molecule type" value="Genomic_DNA"/>
</dbReference>
<keyword evidence="3" id="KW-1185">Reference proteome</keyword>
<gene>
    <name evidence="2" type="ORF">L211DRAFT_408316</name>
</gene>
<dbReference type="InParanoid" id="A0A3N4LG27"/>
<protein>
    <submittedName>
        <fullName evidence="2">Uncharacterized protein</fullName>
    </submittedName>
</protein>
<name>A0A3N4LG27_9PEZI</name>
<organism evidence="2 3">
    <name type="scientific">Terfezia boudieri ATCC MYA-4762</name>
    <dbReference type="NCBI Taxonomy" id="1051890"/>
    <lineage>
        <taxon>Eukaryota</taxon>
        <taxon>Fungi</taxon>
        <taxon>Dikarya</taxon>
        <taxon>Ascomycota</taxon>
        <taxon>Pezizomycotina</taxon>
        <taxon>Pezizomycetes</taxon>
        <taxon>Pezizales</taxon>
        <taxon>Pezizaceae</taxon>
        <taxon>Terfezia</taxon>
    </lineage>
</organism>
<dbReference type="AlphaFoldDB" id="A0A3N4LG27"/>
<keyword evidence="1" id="KW-0732">Signal</keyword>
<evidence type="ECO:0000313" key="2">
    <source>
        <dbReference type="EMBL" id="RPB21844.1"/>
    </source>
</evidence>
<sequence length="224" mass="24244">MLSQTWAVYFVSLTLFLGSTTANPIKIYEIEEPDNTPSNILLPRVGCPACTAGQAEYIYPTEMTAKAWKWKRTCINLCKAGTTLTQDSKTKKYECTAANCKRAGTGTSCALPKCNPKTQDPFQGKCVPKCTPGTVRDTTGKCTKAKTTAKCTAKQELLNGKCVAKCTPPAVRNAAGKCSAQTTKPKTKVTKPNTMKCKTTQELVNGKCMPKCKAPQRRIAGVCR</sequence>
<evidence type="ECO:0000256" key="1">
    <source>
        <dbReference type="SAM" id="SignalP"/>
    </source>
</evidence>
<reference evidence="2 3" key="1">
    <citation type="journal article" date="2018" name="Nat. Ecol. Evol.">
        <title>Pezizomycetes genomes reveal the molecular basis of ectomycorrhizal truffle lifestyle.</title>
        <authorList>
            <person name="Murat C."/>
            <person name="Payen T."/>
            <person name="Noel B."/>
            <person name="Kuo A."/>
            <person name="Morin E."/>
            <person name="Chen J."/>
            <person name="Kohler A."/>
            <person name="Krizsan K."/>
            <person name="Balestrini R."/>
            <person name="Da Silva C."/>
            <person name="Montanini B."/>
            <person name="Hainaut M."/>
            <person name="Levati E."/>
            <person name="Barry K.W."/>
            <person name="Belfiori B."/>
            <person name="Cichocki N."/>
            <person name="Clum A."/>
            <person name="Dockter R.B."/>
            <person name="Fauchery L."/>
            <person name="Guy J."/>
            <person name="Iotti M."/>
            <person name="Le Tacon F."/>
            <person name="Lindquist E.A."/>
            <person name="Lipzen A."/>
            <person name="Malagnac F."/>
            <person name="Mello A."/>
            <person name="Molinier V."/>
            <person name="Miyauchi S."/>
            <person name="Poulain J."/>
            <person name="Riccioni C."/>
            <person name="Rubini A."/>
            <person name="Sitrit Y."/>
            <person name="Splivallo R."/>
            <person name="Traeger S."/>
            <person name="Wang M."/>
            <person name="Zifcakova L."/>
            <person name="Wipf D."/>
            <person name="Zambonelli A."/>
            <person name="Paolocci F."/>
            <person name="Nowrousian M."/>
            <person name="Ottonello S."/>
            <person name="Baldrian P."/>
            <person name="Spatafora J.W."/>
            <person name="Henrissat B."/>
            <person name="Nagy L.G."/>
            <person name="Aury J.M."/>
            <person name="Wincker P."/>
            <person name="Grigoriev I.V."/>
            <person name="Bonfante P."/>
            <person name="Martin F.M."/>
        </authorList>
    </citation>
    <scope>NUCLEOTIDE SEQUENCE [LARGE SCALE GENOMIC DNA]</scope>
    <source>
        <strain evidence="2 3">ATCC MYA-4762</strain>
    </source>
</reference>
<accession>A0A3N4LG27</accession>
<feature type="chain" id="PRO_5018138059" evidence="1">
    <location>
        <begin position="23"/>
        <end position="224"/>
    </location>
</feature>
<dbReference type="OrthoDB" id="10333673at2759"/>
<feature type="signal peptide" evidence="1">
    <location>
        <begin position="1"/>
        <end position="22"/>
    </location>
</feature>